<organism evidence="1">
    <name type="scientific">marine metagenome</name>
    <dbReference type="NCBI Taxonomy" id="408172"/>
    <lineage>
        <taxon>unclassified sequences</taxon>
        <taxon>metagenomes</taxon>
        <taxon>ecological metagenomes</taxon>
    </lineage>
</organism>
<gene>
    <name evidence="1" type="ORF">METZ01_LOCUS258125</name>
</gene>
<name>A0A382J367_9ZZZZ</name>
<protein>
    <submittedName>
        <fullName evidence="1">Uncharacterized protein</fullName>
    </submittedName>
</protein>
<reference evidence="1" key="1">
    <citation type="submission" date="2018-05" db="EMBL/GenBank/DDBJ databases">
        <authorList>
            <person name="Lanie J.A."/>
            <person name="Ng W.-L."/>
            <person name="Kazmierczak K.M."/>
            <person name="Andrzejewski T.M."/>
            <person name="Davidsen T.M."/>
            <person name="Wayne K.J."/>
            <person name="Tettelin H."/>
            <person name="Glass J.I."/>
            <person name="Rusch D."/>
            <person name="Podicherti R."/>
            <person name="Tsui H.-C.T."/>
            <person name="Winkler M.E."/>
        </authorList>
    </citation>
    <scope>NUCLEOTIDE SEQUENCE</scope>
</reference>
<dbReference type="EMBL" id="UINC01070825">
    <property type="protein sequence ID" value="SVC05271.1"/>
    <property type="molecule type" value="Genomic_DNA"/>
</dbReference>
<dbReference type="AlphaFoldDB" id="A0A382J367"/>
<proteinExistence type="predicted"/>
<evidence type="ECO:0000313" key="1">
    <source>
        <dbReference type="EMBL" id="SVC05271.1"/>
    </source>
</evidence>
<accession>A0A382J367</accession>
<sequence>MNTFASSTYQHLQTILDSNVEIKQEPTPTHSISSA</sequence>